<comment type="caution">
    <text evidence="2">The sequence shown here is derived from an EMBL/GenBank/DDBJ whole genome shotgun (WGS) entry which is preliminary data.</text>
</comment>
<protein>
    <submittedName>
        <fullName evidence="2">Uncharacterized protein</fullName>
    </submittedName>
</protein>
<dbReference type="Proteomes" id="UP000321514">
    <property type="component" value="Unassembled WGS sequence"/>
</dbReference>
<name>A0A511T2T6_MYXFU</name>
<reference evidence="2 5" key="2">
    <citation type="submission" date="2019-07" db="EMBL/GenBank/DDBJ databases">
        <title>Whole genome shotgun sequence of Myxococcus fulvus NBRC 100333.</title>
        <authorList>
            <person name="Hosoyama A."/>
            <person name="Uohara A."/>
            <person name="Ohji S."/>
            <person name="Ichikawa N."/>
        </authorList>
    </citation>
    <scope>NUCLEOTIDE SEQUENCE [LARGE SCALE GENOMIC DNA]</scope>
    <source>
        <strain evidence="2 5">NBRC 100333</strain>
    </source>
</reference>
<reference evidence="3 4" key="1">
    <citation type="submission" date="2016-10" db="EMBL/GenBank/DDBJ databases">
        <authorList>
            <person name="Varghese N."/>
            <person name="Submissions S."/>
        </authorList>
    </citation>
    <scope>NUCLEOTIDE SEQUENCE [LARGE SCALE GENOMIC DNA]</scope>
    <source>
        <strain evidence="3 4">DSM 16525</strain>
    </source>
</reference>
<dbReference type="EMBL" id="BJXR01000028">
    <property type="protein sequence ID" value="GEN08476.1"/>
    <property type="molecule type" value="Genomic_DNA"/>
</dbReference>
<accession>A0A511T2T6</accession>
<evidence type="ECO:0000313" key="4">
    <source>
        <dbReference type="Proteomes" id="UP000183760"/>
    </source>
</evidence>
<keyword evidence="4" id="KW-1185">Reference proteome</keyword>
<feature type="region of interest" description="Disordered" evidence="1">
    <location>
        <begin position="155"/>
        <end position="175"/>
    </location>
</feature>
<dbReference type="Proteomes" id="UP000183760">
    <property type="component" value="Unassembled WGS sequence"/>
</dbReference>
<evidence type="ECO:0000313" key="2">
    <source>
        <dbReference type="EMBL" id="GEN08476.1"/>
    </source>
</evidence>
<sequence>MTSLNPLHRVVVAVVLAVAALWACGDEPRVASRIEAAASTDQPACPFVDNTPPDVARQLEGAVLTPIGDARNRVEDGKRVSTLSVRVEFPAASHSASNVPPVVIPGGEGTIICTGTCTGPNGCPPPKGCVAVPTGCSPLNCDFCDGGCSKTTIYIPPDGGTSDAGTPDAGTPNLR</sequence>
<evidence type="ECO:0000256" key="1">
    <source>
        <dbReference type="SAM" id="MobiDB-lite"/>
    </source>
</evidence>
<dbReference type="EMBL" id="FOIB01000006">
    <property type="protein sequence ID" value="SEU20095.1"/>
    <property type="molecule type" value="Genomic_DNA"/>
</dbReference>
<evidence type="ECO:0000313" key="3">
    <source>
        <dbReference type="EMBL" id="SEU20095.1"/>
    </source>
</evidence>
<evidence type="ECO:0000313" key="5">
    <source>
        <dbReference type="Proteomes" id="UP000321514"/>
    </source>
</evidence>
<dbReference type="OrthoDB" id="10011105at2"/>
<gene>
    <name evidence="2" type="ORF">MFU01_35130</name>
    <name evidence="3" type="ORF">SAMN05443572_10695</name>
</gene>
<proteinExistence type="predicted"/>
<dbReference type="AlphaFoldDB" id="A0A511T2T6"/>
<dbReference type="RefSeq" id="WP_074955901.1">
    <property type="nucleotide sequence ID" value="NZ_BJXR01000028.1"/>
</dbReference>
<organism evidence="2 5">
    <name type="scientific">Myxococcus fulvus</name>
    <dbReference type="NCBI Taxonomy" id="33"/>
    <lineage>
        <taxon>Bacteria</taxon>
        <taxon>Pseudomonadati</taxon>
        <taxon>Myxococcota</taxon>
        <taxon>Myxococcia</taxon>
        <taxon>Myxococcales</taxon>
        <taxon>Cystobacterineae</taxon>
        <taxon>Myxococcaceae</taxon>
        <taxon>Myxococcus</taxon>
    </lineage>
</organism>